<name>A0A392SEI5_9FABA</name>
<dbReference type="AlphaFoldDB" id="A0A392SEI5"/>
<reference evidence="1 2" key="1">
    <citation type="journal article" date="2018" name="Front. Plant Sci.">
        <title>Red Clover (Trifolium pratense) and Zigzag Clover (T. medium) - A Picture of Genomic Similarities and Differences.</title>
        <authorList>
            <person name="Dluhosova J."/>
            <person name="Istvanek J."/>
            <person name="Nedelnik J."/>
            <person name="Repkova J."/>
        </authorList>
    </citation>
    <scope>NUCLEOTIDE SEQUENCE [LARGE SCALE GENOMIC DNA]</scope>
    <source>
        <strain evidence="2">cv. 10/8</strain>
        <tissue evidence="1">Leaf</tissue>
    </source>
</reference>
<sequence length="88" mass="10017">MTLFAASAWPLVWGVFDGCKVLLCVNCDEKLAKLLIRELRSVIYNHDLRNPKPSKYVSLEKAEHVESCYVGEGFSLYPFGEVIDSYDK</sequence>
<proteinExistence type="predicted"/>
<dbReference type="Proteomes" id="UP000265520">
    <property type="component" value="Unassembled WGS sequence"/>
</dbReference>
<protein>
    <submittedName>
        <fullName evidence="1">Uncharacterized protein</fullName>
    </submittedName>
</protein>
<evidence type="ECO:0000313" key="2">
    <source>
        <dbReference type="Proteomes" id="UP000265520"/>
    </source>
</evidence>
<dbReference type="EMBL" id="LXQA010371331">
    <property type="protein sequence ID" value="MCI47353.1"/>
    <property type="molecule type" value="Genomic_DNA"/>
</dbReference>
<keyword evidence="2" id="KW-1185">Reference proteome</keyword>
<comment type="caution">
    <text evidence="1">The sequence shown here is derived from an EMBL/GenBank/DDBJ whole genome shotgun (WGS) entry which is preliminary data.</text>
</comment>
<evidence type="ECO:0000313" key="1">
    <source>
        <dbReference type="EMBL" id="MCI47353.1"/>
    </source>
</evidence>
<feature type="non-terminal residue" evidence="1">
    <location>
        <position position="88"/>
    </location>
</feature>
<accession>A0A392SEI5</accession>
<organism evidence="1 2">
    <name type="scientific">Trifolium medium</name>
    <dbReference type="NCBI Taxonomy" id="97028"/>
    <lineage>
        <taxon>Eukaryota</taxon>
        <taxon>Viridiplantae</taxon>
        <taxon>Streptophyta</taxon>
        <taxon>Embryophyta</taxon>
        <taxon>Tracheophyta</taxon>
        <taxon>Spermatophyta</taxon>
        <taxon>Magnoliopsida</taxon>
        <taxon>eudicotyledons</taxon>
        <taxon>Gunneridae</taxon>
        <taxon>Pentapetalae</taxon>
        <taxon>rosids</taxon>
        <taxon>fabids</taxon>
        <taxon>Fabales</taxon>
        <taxon>Fabaceae</taxon>
        <taxon>Papilionoideae</taxon>
        <taxon>50 kb inversion clade</taxon>
        <taxon>NPAAA clade</taxon>
        <taxon>Hologalegina</taxon>
        <taxon>IRL clade</taxon>
        <taxon>Trifolieae</taxon>
        <taxon>Trifolium</taxon>
    </lineage>
</organism>